<dbReference type="SMART" id="SM00408">
    <property type="entry name" value="IGc2"/>
    <property type="match status" value="2"/>
</dbReference>
<keyword evidence="15 19" id="KW-0675">Receptor</keyword>
<evidence type="ECO:0000256" key="8">
    <source>
        <dbReference type="ARBA" id="ARBA00022741"/>
    </source>
</evidence>
<keyword evidence="10 19" id="KW-0067">ATP-binding</keyword>
<evidence type="ECO:0000256" key="4">
    <source>
        <dbReference type="ARBA" id="ARBA00022679"/>
    </source>
</evidence>
<feature type="binding site" evidence="21">
    <location>
        <position position="556"/>
    </location>
    <ligand>
        <name>ATP</name>
        <dbReference type="ChEBI" id="CHEBI:30616"/>
    </ligand>
</feature>
<dbReference type="OMA" id="WYKEGNR"/>
<evidence type="ECO:0000256" key="14">
    <source>
        <dbReference type="ARBA" id="ARBA00023157"/>
    </source>
</evidence>
<dbReference type="GO" id="GO:0008347">
    <property type="term" value="P:glial cell migration"/>
    <property type="evidence" value="ECO:0007669"/>
    <property type="project" value="EnsemblMetazoa"/>
</dbReference>
<dbReference type="InterPro" id="IPR003599">
    <property type="entry name" value="Ig_sub"/>
</dbReference>
<reference evidence="29 30" key="1">
    <citation type="journal article" date="2007" name="Nature">
        <title>Evolution of genes and genomes on the Drosophila phylogeny.</title>
        <authorList>
            <consortium name="Drosophila 12 Genomes Consortium"/>
            <person name="Clark A.G."/>
            <person name="Eisen M.B."/>
            <person name="Smith D.R."/>
            <person name="Bergman C.M."/>
            <person name="Oliver B."/>
            <person name="Markow T.A."/>
            <person name="Kaufman T.C."/>
            <person name="Kellis M."/>
            <person name="Gelbart W."/>
            <person name="Iyer V.N."/>
            <person name="Pollard D.A."/>
            <person name="Sackton T.B."/>
            <person name="Larracuente A.M."/>
            <person name="Singh N.D."/>
            <person name="Abad J.P."/>
            <person name="Abt D.N."/>
            <person name="Adryan B."/>
            <person name="Aguade M."/>
            <person name="Akashi H."/>
            <person name="Anderson W.W."/>
            <person name="Aquadro C.F."/>
            <person name="Ardell D.H."/>
            <person name="Arguello R."/>
            <person name="Artieri C.G."/>
            <person name="Barbash D.A."/>
            <person name="Barker D."/>
            <person name="Barsanti P."/>
            <person name="Batterham P."/>
            <person name="Batzoglou S."/>
            <person name="Begun D."/>
            <person name="Bhutkar A."/>
            <person name="Blanco E."/>
            <person name="Bosak S.A."/>
            <person name="Bradley R.K."/>
            <person name="Brand A.D."/>
            <person name="Brent M.R."/>
            <person name="Brooks A.N."/>
            <person name="Brown R.H."/>
            <person name="Butlin R.K."/>
            <person name="Caggese C."/>
            <person name="Calvi B.R."/>
            <person name="Bernardo de Carvalho A."/>
            <person name="Caspi A."/>
            <person name="Castrezana S."/>
            <person name="Celniker S.E."/>
            <person name="Chang J.L."/>
            <person name="Chapple C."/>
            <person name="Chatterji S."/>
            <person name="Chinwalla A."/>
            <person name="Civetta A."/>
            <person name="Clifton S.W."/>
            <person name="Comeron J.M."/>
            <person name="Costello J.C."/>
            <person name="Coyne J.A."/>
            <person name="Daub J."/>
            <person name="David R.G."/>
            <person name="Delcher A.L."/>
            <person name="Delehaunty K."/>
            <person name="Do C.B."/>
            <person name="Ebling H."/>
            <person name="Edwards K."/>
            <person name="Eickbush T."/>
            <person name="Evans J.D."/>
            <person name="Filipski A."/>
            <person name="Findeiss S."/>
            <person name="Freyhult E."/>
            <person name="Fulton L."/>
            <person name="Fulton R."/>
            <person name="Garcia A.C."/>
            <person name="Gardiner A."/>
            <person name="Garfield D.A."/>
            <person name="Garvin B.E."/>
            <person name="Gibson G."/>
            <person name="Gilbert D."/>
            <person name="Gnerre S."/>
            <person name="Godfrey J."/>
            <person name="Good R."/>
            <person name="Gotea V."/>
            <person name="Gravely B."/>
            <person name="Greenberg A.J."/>
            <person name="Griffiths-Jones S."/>
            <person name="Gross S."/>
            <person name="Guigo R."/>
            <person name="Gustafson E.A."/>
            <person name="Haerty W."/>
            <person name="Hahn M.W."/>
            <person name="Halligan D.L."/>
            <person name="Halpern A.L."/>
            <person name="Halter G.M."/>
            <person name="Han M.V."/>
            <person name="Heger A."/>
            <person name="Hillier L."/>
            <person name="Hinrichs A.S."/>
            <person name="Holmes I."/>
            <person name="Hoskins R.A."/>
            <person name="Hubisz M.J."/>
            <person name="Hultmark D."/>
            <person name="Huntley M.A."/>
            <person name="Jaffe D.B."/>
            <person name="Jagadeeshan S."/>
            <person name="Jeck W.R."/>
            <person name="Johnson J."/>
            <person name="Jones C.D."/>
            <person name="Jordan W.C."/>
            <person name="Karpen G.H."/>
            <person name="Kataoka E."/>
            <person name="Keightley P.D."/>
            <person name="Kheradpour P."/>
            <person name="Kirkness E.F."/>
            <person name="Koerich L.B."/>
            <person name="Kristiansen K."/>
            <person name="Kudrna D."/>
            <person name="Kulathinal R.J."/>
            <person name="Kumar S."/>
            <person name="Kwok R."/>
            <person name="Lander E."/>
            <person name="Langley C.H."/>
            <person name="Lapoint R."/>
            <person name="Lazzaro B.P."/>
            <person name="Lee S.J."/>
            <person name="Levesque L."/>
            <person name="Li R."/>
            <person name="Lin C.F."/>
            <person name="Lin M.F."/>
            <person name="Lindblad-Toh K."/>
            <person name="Llopart A."/>
            <person name="Long M."/>
            <person name="Low L."/>
            <person name="Lozovsky E."/>
            <person name="Lu J."/>
            <person name="Luo M."/>
            <person name="Machado C.A."/>
            <person name="Makalowski W."/>
            <person name="Marzo M."/>
            <person name="Matsuda M."/>
            <person name="Matzkin L."/>
            <person name="McAllister B."/>
            <person name="McBride C.S."/>
            <person name="McKernan B."/>
            <person name="McKernan K."/>
            <person name="Mendez-Lago M."/>
            <person name="Minx P."/>
            <person name="Mollenhauer M.U."/>
            <person name="Montooth K."/>
            <person name="Mount S.M."/>
            <person name="Mu X."/>
            <person name="Myers E."/>
            <person name="Negre B."/>
            <person name="Newfeld S."/>
            <person name="Nielsen R."/>
            <person name="Noor M.A."/>
            <person name="O'Grady P."/>
            <person name="Pachter L."/>
            <person name="Papaceit M."/>
            <person name="Parisi M.J."/>
            <person name="Parisi M."/>
            <person name="Parts L."/>
            <person name="Pedersen J.S."/>
            <person name="Pesole G."/>
            <person name="Phillippy A.M."/>
            <person name="Ponting C.P."/>
            <person name="Pop M."/>
            <person name="Porcelli D."/>
            <person name="Powell J.R."/>
            <person name="Prohaska S."/>
            <person name="Pruitt K."/>
            <person name="Puig M."/>
            <person name="Quesneville H."/>
            <person name="Ram K.R."/>
            <person name="Rand D."/>
            <person name="Rasmussen M.D."/>
            <person name="Reed L.K."/>
            <person name="Reenan R."/>
            <person name="Reily A."/>
            <person name="Remington K.A."/>
            <person name="Rieger T.T."/>
            <person name="Ritchie M.G."/>
            <person name="Robin C."/>
            <person name="Rogers Y.H."/>
            <person name="Rohde C."/>
            <person name="Rozas J."/>
            <person name="Rubenfield M.J."/>
            <person name="Ruiz A."/>
            <person name="Russo S."/>
            <person name="Salzberg S.L."/>
            <person name="Sanchez-Gracia A."/>
            <person name="Saranga D.J."/>
            <person name="Sato H."/>
            <person name="Schaeffer S.W."/>
            <person name="Schatz M.C."/>
            <person name="Schlenke T."/>
            <person name="Schwartz R."/>
            <person name="Segarra C."/>
            <person name="Singh R.S."/>
            <person name="Sirot L."/>
            <person name="Sirota M."/>
            <person name="Sisneros N.B."/>
            <person name="Smith C.D."/>
            <person name="Smith T.F."/>
            <person name="Spieth J."/>
            <person name="Stage D.E."/>
            <person name="Stark A."/>
            <person name="Stephan W."/>
            <person name="Strausberg R.L."/>
            <person name="Strempel S."/>
            <person name="Sturgill D."/>
            <person name="Sutton G."/>
            <person name="Sutton G.G."/>
            <person name="Tao W."/>
            <person name="Teichmann S."/>
            <person name="Tobari Y.N."/>
            <person name="Tomimura Y."/>
            <person name="Tsolas J.M."/>
            <person name="Valente V.L."/>
            <person name="Venter E."/>
            <person name="Venter J.C."/>
            <person name="Vicario S."/>
            <person name="Vieira F.G."/>
            <person name="Vilella A.J."/>
            <person name="Villasante A."/>
            <person name="Walenz B."/>
            <person name="Wang J."/>
            <person name="Wasserman M."/>
            <person name="Watts T."/>
            <person name="Wilson D."/>
            <person name="Wilson R.K."/>
            <person name="Wing R.A."/>
            <person name="Wolfner M.F."/>
            <person name="Wong A."/>
            <person name="Wong G.K."/>
            <person name="Wu C.I."/>
            <person name="Wu G."/>
            <person name="Yamamoto D."/>
            <person name="Yang H.P."/>
            <person name="Yang S.P."/>
            <person name="Yorke J.A."/>
            <person name="Yoshida K."/>
            <person name="Zdobnov E."/>
            <person name="Zhang P."/>
            <person name="Zhang Y."/>
            <person name="Zimin A.V."/>
            <person name="Baldwin J."/>
            <person name="Abdouelleil A."/>
            <person name="Abdulkadir J."/>
            <person name="Abebe A."/>
            <person name="Abera B."/>
            <person name="Abreu J."/>
            <person name="Acer S.C."/>
            <person name="Aftuck L."/>
            <person name="Alexander A."/>
            <person name="An P."/>
            <person name="Anderson E."/>
            <person name="Anderson S."/>
            <person name="Arachi H."/>
            <person name="Azer M."/>
            <person name="Bachantsang P."/>
            <person name="Barry A."/>
            <person name="Bayul T."/>
            <person name="Berlin A."/>
            <person name="Bessette D."/>
            <person name="Bloom T."/>
            <person name="Blye J."/>
            <person name="Boguslavskiy L."/>
            <person name="Bonnet C."/>
            <person name="Boukhgalter B."/>
            <person name="Bourzgui I."/>
            <person name="Brown A."/>
            <person name="Cahill P."/>
            <person name="Channer S."/>
            <person name="Cheshatsang Y."/>
            <person name="Chuda L."/>
            <person name="Citroen M."/>
            <person name="Collymore A."/>
            <person name="Cooke P."/>
            <person name="Costello M."/>
            <person name="D'Aco K."/>
            <person name="Daza R."/>
            <person name="De Haan G."/>
            <person name="DeGray S."/>
            <person name="DeMaso C."/>
            <person name="Dhargay N."/>
            <person name="Dooley K."/>
            <person name="Dooley E."/>
            <person name="Doricent M."/>
            <person name="Dorje P."/>
            <person name="Dorjee K."/>
            <person name="Dupes A."/>
            <person name="Elong R."/>
            <person name="Falk J."/>
            <person name="Farina A."/>
            <person name="Faro S."/>
            <person name="Ferguson D."/>
            <person name="Fisher S."/>
            <person name="Foley C.D."/>
            <person name="Franke A."/>
            <person name="Friedrich D."/>
            <person name="Gadbois L."/>
            <person name="Gearin G."/>
            <person name="Gearin C.R."/>
            <person name="Giannoukos G."/>
            <person name="Goode T."/>
            <person name="Graham J."/>
            <person name="Grandbois E."/>
            <person name="Grewal S."/>
            <person name="Gyaltsen K."/>
            <person name="Hafez N."/>
            <person name="Hagos B."/>
            <person name="Hall J."/>
            <person name="Henson C."/>
            <person name="Hollinger A."/>
            <person name="Honan T."/>
            <person name="Huard M.D."/>
            <person name="Hughes L."/>
            <person name="Hurhula B."/>
            <person name="Husby M.E."/>
            <person name="Kamat A."/>
            <person name="Kanga B."/>
            <person name="Kashin S."/>
            <person name="Khazanovich D."/>
            <person name="Kisner P."/>
            <person name="Lance K."/>
            <person name="Lara M."/>
            <person name="Lee W."/>
            <person name="Lennon N."/>
            <person name="Letendre F."/>
            <person name="LeVine R."/>
            <person name="Lipovsky A."/>
            <person name="Liu X."/>
            <person name="Liu J."/>
            <person name="Liu S."/>
            <person name="Lokyitsang T."/>
            <person name="Lokyitsang Y."/>
            <person name="Lubonja R."/>
            <person name="Lui A."/>
            <person name="MacDonald P."/>
            <person name="Magnisalis V."/>
            <person name="Maru K."/>
            <person name="Matthews C."/>
            <person name="McCusker W."/>
            <person name="McDonough S."/>
            <person name="Mehta T."/>
            <person name="Meldrim J."/>
            <person name="Meneus L."/>
            <person name="Mihai O."/>
            <person name="Mihalev A."/>
            <person name="Mihova T."/>
            <person name="Mittelman R."/>
            <person name="Mlenga V."/>
            <person name="Montmayeur A."/>
            <person name="Mulrain L."/>
            <person name="Navidi A."/>
            <person name="Naylor J."/>
            <person name="Negash T."/>
            <person name="Nguyen T."/>
            <person name="Nguyen N."/>
            <person name="Nicol R."/>
            <person name="Norbu C."/>
            <person name="Norbu N."/>
            <person name="Novod N."/>
            <person name="O'Neill B."/>
            <person name="Osman S."/>
            <person name="Markiewicz E."/>
            <person name="Oyono O.L."/>
            <person name="Patti C."/>
            <person name="Phunkhang P."/>
            <person name="Pierre F."/>
            <person name="Priest M."/>
            <person name="Raghuraman S."/>
            <person name="Rege F."/>
            <person name="Reyes R."/>
            <person name="Rise C."/>
            <person name="Rogov P."/>
            <person name="Ross K."/>
            <person name="Ryan E."/>
            <person name="Settipalli S."/>
            <person name="Shea T."/>
            <person name="Sherpa N."/>
            <person name="Shi L."/>
            <person name="Shih D."/>
            <person name="Sparrow T."/>
            <person name="Spaulding J."/>
            <person name="Stalker J."/>
            <person name="Stange-Thomann N."/>
            <person name="Stavropoulos S."/>
            <person name="Stone C."/>
            <person name="Strader C."/>
            <person name="Tesfaye S."/>
            <person name="Thomson T."/>
            <person name="Thoulutsang Y."/>
            <person name="Thoulutsang D."/>
            <person name="Topham K."/>
            <person name="Topping I."/>
            <person name="Tsamla T."/>
            <person name="Vassiliev H."/>
            <person name="Vo A."/>
            <person name="Wangchuk T."/>
            <person name="Wangdi T."/>
            <person name="Weiand M."/>
            <person name="Wilkinson J."/>
            <person name="Wilson A."/>
            <person name="Yadav S."/>
            <person name="Young G."/>
            <person name="Yu Q."/>
            <person name="Zembek L."/>
            <person name="Zhong D."/>
            <person name="Zimmer A."/>
            <person name="Zwirko Z."/>
            <person name="Jaffe D.B."/>
            <person name="Alvarez P."/>
            <person name="Brockman W."/>
            <person name="Butler J."/>
            <person name="Chin C."/>
            <person name="Gnerre S."/>
            <person name="Grabherr M."/>
            <person name="Kleber M."/>
            <person name="Mauceli E."/>
            <person name="MacCallum I."/>
        </authorList>
    </citation>
    <scope>NUCLEOTIDE SEQUENCE [LARGE SCALE GENOMIC DNA]</scope>
    <source>
        <strain evidence="30">Tucson 15287-2541.00</strain>
    </source>
</reference>
<name>B4JUT6_DROGR</name>
<dbReference type="SMART" id="SM00219">
    <property type="entry name" value="TyrKc"/>
    <property type="match status" value="1"/>
</dbReference>
<keyword evidence="3" id="KW-0597">Phosphoprotein</keyword>
<keyword evidence="11 25" id="KW-1133">Transmembrane helix</keyword>
<dbReference type="EC" id="2.7.10.1" evidence="19"/>
<feature type="binding site" evidence="21">
    <location>
        <position position="570"/>
    </location>
    <ligand>
        <name>ATP</name>
        <dbReference type="ChEBI" id="CHEBI:30616"/>
    </ligand>
</feature>
<dbReference type="InterPro" id="IPR000719">
    <property type="entry name" value="Prot_kinase_dom"/>
</dbReference>
<protein>
    <recommendedName>
        <fullName evidence="19">Fibroblast growth factor receptor</fullName>
        <ecNumber evidence="19">2.7.10.1</ecNumber>
    </recommendedName>
</protein>
<keyword evidence="30" id="KW-1185">Reference proteome</keyword>
<dbReference type="GO" id="GO:0010002">
    <property type="term" value="P:cardioblast differentiation"/>
    <property type="evidence" value="ECO:0007669"/>
    <property type="project" value="EnsemblMetazoa"/>
</dbReference>
<dbReference type="GO" id="GO:0055001">
    <property type="term" value="P:muscle cell development"/>
    <property type="evidence" value="ECO:0007669"/>
    <property type="project" value="EnsemblMetazoa"/>
</dbReference>
<dbReference type="InterPro" id="IPR007110">
    <property type="entry name" value="Ig-like_dom"/>
</dbReference>
<dbReference type="PIRSF" id="PIRSF000628">
    <property type="entry name" value="FGFR"/>
    <property type="match status" value="1"/>
</dbReference>
<dbReference type="eggNOG" id="KOG0200">
    <property type="taxonomic scope" value="Eukaryota"/>
</dbReference>
<dbReference type="InterPro" id="IPR008266">
    <property type="entry name" value="Tyr_kinase_AS"/>
</dbReference>
<dbReference type="GO" id="GO:0110122">
    <property type="term" value="P:myotube cell migration"/>
    <property type="evidence" value="ECO:0007669"/>
    <property type="project" value="EnsemblMetazoa"/>
</dbReference>
<feature type="compositionally biased region" description="Low complexity" evidence="24">
    <location>
        <begin position="48"/>
        <end position="63"/>
    </location>
</feature>
<dbReference type="GO" id="GO:0005524">
    <property type="term" value="F:ATP binding"/>
    <property type="evidence" value="ECO:0007669"/>
    <property type="project" value="UniProtKB-UniRule"/>
</dbReference>
<dbReference type="InterPro" id="IPR020635">
    <property type="entry name" value="Tyr_kinase_cat_dom"/>
</dbReference>
<comment type="subcellular location">
    <subcellularLocation>
        <location evidence="1">Membrane</location>
        <topology evidence="1">Single-pass type I membrane protein</topology>
    </subcellularLocation>
</comment>
<dbReference type="HOGENOM" id="CLU_000288_74_1_1"/>
<dbReference type="PANTHER" id="PTHR24416:SF550">
    <property type="entry name" value="FIBROBLAST GROWTH FACTOR RECEPTOR HOMOLOG 1-RELATED"/>
    <property type="match status" value="1"/>
</dbReference>
<feature type="binding site" evidence="21">
    <location>
        <begin position="418"/>
        <end position="424"/>
    </location>
    <ligand>
        <name>ATP</name>
        <dbReference type="ChEBI" id="CHEBI:30616"/>
    </ligand>
</feature>
<dbReference type="PROSITE" id="PS00109">
    <property type="entry name" value="PROTEIN_KINASE_TYR"/>
    <property type="match status" value="1"/>
</dbReference>
<comment type="similarity">
    <text evidence="19">Belongs to the protein kinase superfamily. Tyr protein kinase family. Fibroblast growth factor receptor subfamily.</text>
</comment>
<dbReference type="Gene3D" id="1.10.510.10">
    <property type="entry name" value="Transferase(Phosphotransferase) domain 1"/>
    <property type="match status" value="1"/>
</dbReference>
<evidence type="ECO:0000256" key="22">
    <source>
        <dbReference type="PIRSR" id="PIRSR000628-3"/>
    </source>
</evidence>
<dbReference type="GO" id="GO:0035169">
    <property type="term" value="P:lymph gland plasmatocyte differentiation"/>
    <property type="evidence" value="ECO:0007669"/>
    <property type="project" value="EnsemblMetazoa"/>
</dbReference>
<evidence type="ECO:0000256" key="13">
    <source>
        <dbReference type="ARBA" id="ARBA00023137"/>
    </source>
</evidence>
<dbReference type="SMR" id="B4JUT6"/>
<dbReference type="InterPro" id="IPR013783">
    <property type="entry name" value="Ig-like_fold"/>
</dbReference>
<keyword evidence="7" id="KW-0677">Repeat</keyword>
<dbReference type="PRINTS" id="PR00109">
    <property type="entry name" value="TYRKINASE"/>
</dbReference>
<feature type="region of interest" description="Disordered" evidence="24">
    <location>
        <begin position="699"/>
        <end position="728"/>
    </location>
</feature>
<dbReference type="STRING" id="7222.B4JUT6"/>
<evidence type="ECO:0000256" key="12">
    <source>
        <dbReference type="ARBA" id="ARBA00023136"/>
    </source>
</evidence>
<dbReference type="KEGG" id="dgr:6568139"/>
<evidence type="ECO:0000256" key="26">
    <source>
        <dbReference type="SAM" id="SignalP"/>
    </source>
</evidence>
<dbReference type="InParanoid" id="B4JUT6"/>
<dbReference type="GO" id="GO:0043235">
    <property type="term" value="C:receptor complex"/>
    <property type="evidence" value="ECO:0007669"/>
    <property type="project" value="TreeGrafter"/>
</dbReference>
<keyword evidence="12 19" id="KW-0472">Membrane</keyword>
<evidence type="ECO:0000256" key="2">
    <source>
        <dbReference type="ARBA" id="ARBA00022473"/>
    </source>
</evidence>
<keyword evidence="9 19" id="KW-0418">Kinase</keyword>
<evidence type="ECO:0000313" key="29">
    <source>
        <dbReference type="EMBL" id="EDV91256.1"/>
    </source>
</evidence>
<dbReference type="InterPro" id="IPR017441">
    <property type="entry name" value="Protein_kinase_ATP_BS"/>
</dbReference>
<evidence type="ECO:0000256" key="9">
    <source>
        <dbReference type="ARBA" id="ARBA00022777"/>
    </source>
</evidence>
<feature type="chain" id="PRO_5002809490" description="Fibroblast growth factor receptor" evidence="26">
    <location>
        <begin position="27"/>
        <end position="728"/>
    </location>
</feature>
<dbReference type="Pfam" id="PF13927">
    <property type="entry name" value="Ig_3"/>
    <property type="match status" value="1"/>
</dbReference>
<evidence type="ECO:0000259" key="27">
    <source>
        <dbReference type="PROSITE" id="PS50011"/>
    </source>
</evidence>
<evidence type="ECO:0000256" key="21">
    <source>
        <dbReference type="PIRSR" id="PIRSR000628-2"/>
    </source>
</evidence>
<dbReference type="FunCoup" id="B4JUT6">
    <property type="interactions" value="139"/>
</dbReference>
<keyword evidence="16" id="KW-0325">Glycoprotein</keyword>
<evidence type="ECO:0000256" key="5">
    <source>
        <dbReference type="ARBA" id="ARBA00022692"/>
    </source>
</evidence>
<feature type="binding site" evidence="21">
    <location>
        <position position="493"/>
    </location>
    <ligand>
        <name>ATP</name>
        <dbReference type="ChEBI" id="CHEBI:30616"/>
    </ligand>
</feature>
<dbReference type="GO" id="GO:0045887">
    <property type="term" value="P:positive regulation of synaptic assembly at neuromuscular junction"/>
    <property type="evidence" value="ECO:0007669"/>
    <property type="project" value="EnsemblMetazoa"/>
</dbReference>
<dbReference type="GO" id="GO:0098975">
    <property type="term" value="C:postsynapse of neuromuscular junction"/>
    <property type="evidence" value="ECO:0007669"/>
    <property type="project" value="EnsemblMetazoa"/>
</dbReference>
<comment type="catalytic activity">
    <reaction evidence="18 19">
        <text>L-tyrosyl-[protein] + ATP = O-phospho-L-tyrosyl-[protein] + ADP + H(+)</text>
        <dbReference type="Rhea" id="RHEA:10596"/>
        <dbReference type="Rhea" id="RHEA-COMP:10136"/>
        <dbReference type="Rhea" id="RHEA-COMP:20101"/>
        <dbReference type="ChEBI" id="CHEBI:15378"/>
        <dbReference type="ChEBI" id="CHEBI:30616"/>
        <dbReference type="ChEBI" id="CHEBI:46858"/>
        <dbReference type="ChEBI" id="CHEBI:61978"/>
        <dbReference type="ChEBI" id="CHEBI:456216"/>
        <dbReference type="EC" id="2.7.10.1"/>
    </reaction>
</comment>
<sequence>MSSSCLRRISRLLLLLLLLCASLATARRSTPASSSQELNKDYGSLPINNNNNSNMNATQAQNNINDDDAFDADADDDDKASFPGSAGRNGDDTKQQFGPRFKNLKRMSTIYTRPSASTLSLSCPAVGNPEPNITWYRNGTSDWTRSYGTYKKTRFYLTMEDLVPEDSNQYMCKVCNPLSCISHVMTVMVTDRVNHKPILITGPENKTLLINQSGKMECKYLSDLTSKKAWMFMPCKSVNDCSKNLTILAEDVDHLEFENVTQDQEGWYTCIESNSLGQSTSRAYLRVVRSFQLLEANLTSGVRENAMTVIVITLIVILVMLGIFVAYAVSKMKKAKLLKQRIETVHQWTKKVIIYKPSSGGDSGGSMDTMIMPVVRIEKQRTTVQQSGNEPAPFNEYEFPLDSNWELTRSQLILGATLGEGAFGRVVMAEVNNAIVAVKMVKEGHTDDDIASLVREMEVMKIIGRHINIINLLGCCSQSGPLYVIVEYAPHGNLKDFLYKNRQLSKEQLDNCSQSAPTEPQHLITEKDLIKFAHQIARGMDYLASRRCIHRDLAARNVLVSDDYVLKIADFGLARDIQSTDYYRKNTNGRLPIKWMAPESLQEKFYDSQSDVWSYGILLWEIMTFGAQPYPAIMSAEELYSYLMSGQRMEKPAKCSMNIYILMRQCWHFDASARPPFTEIVEYMDKLLQAKEDYLDVDVANLETPPSTSDEEEEDEDASDLEHSRYRY</sequence>
<dbReference type="OrthoDB" id="5984265at2759"/>
<dbReference type="FunFam" id="2.60.40.10:FF:000016">
    <property type="entry name" value="Fibroblast growth factor receptor"/>
    <property type="match status" value="1"/>
</dbReference>
<dbReference type="Gene3D" id="2.60.40.10">
    <property type="entry name" value="Immunoglobulins"/>
    <property type="match status" value="2"/>
</dbReference>
<dbReference type="GO" id="GO:0007493">
    <property type="term" value="P:endodermal cell fate determination"/>
    <property type="evidence" value="ECO:0007669"/>
    <property type="project" value="EnsemblMetazoa"/>
</dbReference>
<evidence type="ECO:0000259" key="28">
    <source>
        <dbReference type="PROSITE" id="PS50835"/>
    </source>
</evidence>
<evidence type="ECO:0000256" key="18">
    <source>
        <dbReference type="ARBA" id="ARBA00051243"/>
    </source>
</evidence>
<dbReference type="GO" id="GO:0007509">
    <property type="term" value="P:mesoderm migration involved in gastrulation"/>
    <property type="evidence" value="ECO:0007669"/>
    <property type="project" value="EnsemblMetazoa"/>
</dbReference>
<feature type="compositionally biased region" description="Acidic residues" evidence="24">
    <location>
        <begin position="65"/>
        <end position="78"/>
    </location>
</feature>
<feature type="transmembrane region" description="Helical" evidence="25">
    <location>
        <begin position="306"/>
        <end position="329"/>
    </location>
</feature>
<keyword evidence="17" id="KW-0393">Immunoglobulin domain</keyword>
<dbReference type="GO" id="GO:0048626">
    <property type="term" value="P:myoblast fate specification"/>
    <property type="evidence" value="ECO:0007669"/>
    <property type="project" value="EnsemblMetazoa"/>
</dbReference>
<keyword evidence="13 19" id="KW-0829">Tyrosine-protein kinase</keyword>
<evidence type="ECO:0000256" key="1">
    <source>
        <dbReference type="ARBA" id="ARBA00004479"/>
    </source>
</evidence>
<keyword evidence="5 25" id="KW-0812">Transmembrane</keyword>
<dbReference type="PROSITE" id="PS50835">
    <property type="entry name" value="IG_LIKE"/>
    <property type="match status" value="1"/>
</dbReference>
<evidence type="ECO:0000256" key="7">
    <source>
        <dbReference type="ARBA" id="ARBA00022737"/>
    </source>
</evidence>
<dbReference type="GO" id="GO:0008354">
    <property type="term" value="P:germ cell migration"/>
    <property type="evidence" value="ECO:0007669"/>
    <property type="project" value="EnsemblMetazoa"/>
</dbReference>
<evidence type="ECO:0000313" key="30">
    <source>
        <dbReference type="Proteomes" id="UP000001070"/>
    </source>
</evidence>
<dbReference type="InterPro" id="IPR050122">
    <property type="entry name" value="RTK"/>
</dbReference>
<feature type="disulfide bond" evidence="22">
    <location>
        <begin position="218"/>
        <end position="270"/>
    </location>
</feature>
<dbReference type="PANTHER" id="PTHR24416">
    <property type="entry name" value="TYROSINE-PROTEIN KINASE RECEPTOR"/>
    <property type="match status" value="1"/>
</dbReference>
<dbReference type="InterPro" id="IPR036179">
    <property type="entry name" value="Ig-like_dom_sf"/>
</dbReference>
<dbReference type="SMART" id="SM00409">
    <property type="entry name" value="IG"/>
    <property type="match status" value="2"/>
</dbReference>
<dbReference type="Gene3D" id="3.30.200.20">
    <property type="entry name" value="Phosphorylase Kinase, domain 1"/>
    <property type="match status" value="1"/>
</dbReference>
<feature type="domain" description="Protein kinase" evidence="27">
    <location>
        <begin position="412"/>
        <end position="688"/>
    </location>
</feature>
<evidence type="ECO:0000256" key="17">
    <source>
        <dbReference type="ARBA" id="ARBA00023319"/>
    </source>
</evidence>
<dbReference type="GO" id="GO:0007500">
    <property type="term" value="P:mesodermal cell fate determination"/>
    <property type="evidence" value="ECO:0007669"/>
    <property type="project" value="EnsemblMetazoa"/>
</dbReference>
<dbReference type="GO" id="GO:0007506">
    <property type="term" value="P:gonadal mesoderm development"/>
    <property type="evidence" value="ECO:0007669"/>
    <property type="project" value="EnsemblMetazoa"/>
</dbReference>
<dbReference type="GO" id="GO:0007523">
    <property type="term" value="P:larval visceral muscle development"/>
    <property type="evidence" value="ECO:0007669"/>
    <property type="project" value="EnsemblMetazoa"/>
</dbReference>
<gene>
    <name evidence="29" type="primary">Dgri\GH17343</name>
    <name evidence="29" type="ORF">Dgri_GH17343</name>
</gene>
<dbReference type="GO" id="GO:0035170">
    <property type="term" value="P:lymph gland crystal cell differentiation"/>
    <property type="evidence" value="ECO:0007669"/>
    <property type="project" value="EnsemblMetazoa"/>
</dbReference>
<feature type="compositionally biased region" description="Acidic residues" evidence="24">
    <location>
        <begin position="709"/>
        <end position="719"/>
    </location>
</feature>
<dbReference type="PROSITE" id="PS50011">
    <property type="entry name" value="PROTEIN_KINASE_DOM"/>
    <property type="match status" value="1"/>
</dbReference>
<evidence type="ECO:0000256" key="24">
    <source>
        <dbReference type="SAM" id="MobiDB-lite"/>
    </source>
</evidence>
<dbReference type="SUPFAM" id="SSF56112">
    <property type="entry name" value="Protein kinase-like (PK-like)"/>
    <property type="match status" value="1"/>
</dbReference>
<keyword evidence="4 19" id="KW-0808">Transferase</keyword>
<organism evidence="30">
    <name type="scientific">Drosophila grimshawi</name>
    <name type="common">Hawaiian fruit fly</name>
    <name type="synonym">Idiomyia grimshawi</name>
    <dbReference type="NCBI Taxonomy" id="7222"/>
    <lineage>
        <taxon>Eukaryota</taxon>
        <taxon>Metazoa</taxon>
        <taxon>Ecdysozoa</taxon>
        <taxon>Arthropoda</taxon>
        <taxon>Hexapoda</taxon>
        <taxon>Insecta</taxon>
        <taxon>Pterygota</taxon>
        <taxon>Neoptera</taxon>
        <taxon>Endopterygota</taxon>
        <taxon>Diptera</taxon>
        <taxon>Brachycera</taxon>
        <taxon>Muscomorpha</taxon>
        <taxon>Ephydroidea</taxon>
        <taxon>Drosophilidae</taxon>
        <taxon>Drosophila</taxon>
        <taxon>Hawaiian Drosophila</taxon>
    </lineage>
</organism>
<dbReference type="FunFam" id="1.10.510.10:FF:000426">
    <property type="entry name" value="Receptor-type tyrosine-protein kinase FLT3"/>
    <property type="match status" value="1"/>
</dbReference>
<evidence type="ECO:0000256" key="23">
    <source>
        <dbReference type="PROSITE-ProRule" id="PRU10141"/>
    </source>
</evidence>
<evidence type="ECO:0000256" key="10">
    <source>
        <dbReference type="ARBA" id="ARBA00022840"/>
    </source>
</evidence>
<dbReference type="EMBL" id="CH916374">
    <property type="protein sequence ID" value="EDV91256.1"/>
    <property type="molecule type" value="Genomic_DNA"/>
</dbReference>
<dbReference type="AlphaFoldDB" id="B4JUT6"/>
<dbReference type="Proteomes" id="UP000001070">
    <property type="component" value="Unassembled WGS sequence"/>
</dbReference>
<keyword evidence="6 26" id="KW-0732">Signal</keyword>
<dbReference type="PhylomeDB" id="B4JUT6"/>
<keyword evidence="14 22" id="KW-1015">Disulfide bond</keyword>
<dbReference type="GO" id="GO:0042065">
    <property type="term" value="P:glial cell growth"/>
    <property type="evidence" value="ECO:0007669"/>
    <property type="project" value="EnsemblMetazoa"/>
</dbReference>
<dbReference type="GO" id="GO:0106091">
    <property type="term" value="P:glial cell projection elongation"/>
    <property type="evidence" value="ECO:0007669"/>
    <property type="project" value="EnsemblMetazoa"/>
</dbReference>
<accession>B4JUT6</accession>
<dbReference type="PROSITE" id="PS00107">
    <property type="entry name" value="PROTEIN_KINASE_ATP"/>
    <property type="match status" value="1"/>
</dbReference>
<feature type="binding site" evidence="21">
    <location>
        <begin position="487"/>
        <end position="489"/>
    </location>
    <ligand>
        <name>ATP</name>
        <dbReference type="ChEBI" id="CHEBI:30616"/>
    </ligand>
</feature>
<feature type="domain" description="Ig-like" evidence="28">
    <location>
        <begin position="99"/>
        <end position="190"/>
    </location>
</feature>
<dbReference type="GO" id="GO:0007419">
    <property type="term" value="P:ventral cord development"/>
    <property type="evidence" value="ECO:0007669"/>
    <property type="project" value="EnsemblMetazoa"/>
</dbReference>
<evidence type="ECO:0000256" key="25">
    <source>
        <dbReference type="SAM" id="Phobius"/>
    </source>
</evidence>
<evidence type="ECO:0000256" key="15">
    <source>
        <dbReference type="ARBA" id="ARBA00023170"/>
    </source>
</evidence>
<dbReference type="InterPro" id="IPR001245">
    <property type="entry name" value="Ser-Thr/Tyr_kinase_cat_dom"/>
</dbReference>
<dbReference type="GO" id="GO:0007525">
    <property type="term" value="P:somatic muscle development"/>
    <property type="evidence" value="ECO:0007669"/>
    <property type="project" value="EnsemblMetazoa"/>
</dbReference>
<feature type="binding site" evidence="21 23">
    <location>
        <position position="439"/>
    </location>
    <ligand>
        <name>ATP</name>
        <dbReference type="ChEBI" id="CHEBI:30616"/>
    </ligand>
</feature>
<dbReference type="GO" id="GO:0005886">
    <property type="term" value="C:plasma membrane"/>
    <property type="evidence" value="ECO:0007669"/>
    <property type="project" value="EnsemblMetazoa"/>
</dbReference>
<evidence type="ECO:0000256" key="6">
    <source>
        <dbReference type="ARBA" id="ARBA00022729"/>
    </source>
</evidence>
<dbReference type="GO" id="GO:0008360">
    <property type="term" value="P:regulation of cell shape"/>
    <property type="evidence" value="ECO:0007669"/>
    <property type="project" value="EnsemblMetazoa"/>
</dbReference>
<keyword evidence="8 19" id="KW-0547">Nucleotide-binding</keyword>
<feature type="region of interest" description="Disordered" evidence="24">
    <location>
        <begin position="29"/>
        <end position="99"/>
    </location>
</feature>
<evidence type="ECO:0000256" key="20">
    <source>
        <dbReference type="PIRSR" id="PIRSR000628-1"/>
    </source>
</evidence>
<evidence type="ECO:0000256" key="3">
    <source>
        <dbReference type="ARBA" id="ARBA00022553"/>
    </source>
</evidence>
<feature type="active site" description="Proton acceptor" evidence="20">
    <location>
        <position position="552"/>
    </location>
</feature>
<feature type="disulfide bond" evidence="22">
    <location>
        <begin position="123"/>
        <end position="172"/>
    </location>
</feature>
<dbReference type="GO" id="GO:0005007">
    <property type="term" value="F:fibroblast growth factor receptor activity"/>
    <property type="evidence" value="ECO:0007669"/>
    <property type="project" value="InterPro"/>
</dbReference>
<evidence type="ECO:0000256" key="16">
    <source>
        <dbReference type="ARBA" id="ARBA00023180"/>
    </source>
</evidence>
<dbReference type="GO" id="GO:0008284">
    <property type="term" value="P:positive regulation of cell population proliferation"/>
    <property type="evidence" value="ECO:0007669"/>
    <property type="project" value="InterPro"/>
</dbReference>
<evidence type="ECO:0000256" key="19">
    <source>
        <dbReference type="PIRNR" id="PIRNR000628"/>
    </source>
</evidence>
<dbReference type="GO" id="GO:0061320">
    <property type="term" value="P:pericardial nephrocyte differentiation"/>
    <property type="evidence" value="ECO:0007669"/>
    <property type="project" value="EnsemblMetazoa"/>
</dbReference>
<dbReference type="InterPro" id="IPR003598">
    <property type="entry name" value="Ig_sub2"/>
</dbReference>
<dbReference type="GO" id="GO:1903977">
    <property type="term" value="P:positive regulation of glial cell migration"/>
    <property type="evidence" value="ECO:0007669"/>
    <property type="project" value="EnsemblMetazoa"/>
</dbReference>
<dbReference type="Pfam" id="PF07714">
    <property type="entry name" value="PK_Tyr_Ser-Thr"/>
    <property type="match status" value="1"/>
</dbReference>
<dbReference type="InterPro" id="IPR016248">
    <property type="entry name" value="FGF_rcpt_fam"/>
</dbReference>
<proteinExistence type="inferred from homology"/>
<dbReference type="FunFam" id="3.30.200.20:FF:000651">
    <property type="entry name" value="Fibroblast growth factor receptor"/>
    <property type="match status" value="1"/>
</dbReference>
<dbReference type="SUPFAM" id="SSF48726">
    <property type="entry name" value="Immunoglobulin"/>
    <property type="match status" value="2"/>
</dbReference>
<keyword evidence="2" id="KW-0217">Developmental protein</keyword>
<dbReference type="InterPro" id="IPR011009">
    <property type="entry name" value="Kinase-like_dom_sf"/>
</dbReference>
<evidence type="ECO:0000256" key="11">
    <source>
        <dbReference type="ARBA" id="ARBA00022989"/>
    </source>
</evidence>
<feature type="signal peptide" evidence="26">
    <location>
        <begin position="1"/>
        <end position="26"/>
    </location>
</feature>